<evidence type="ECO:0000313" key="2">
    <source>
        <dbReference type="Proteomes" id="UP000190787"/>
    </source>
</evidence>
<dbReference type="Gene3D" id="2.10.10.20">
    <property type="entry name" value="Carbohydrate-binding module superfamily 5/12"/>
    <property type="match status" value="1"/>
</dbReference>
<name>A0ABX3MSV6_9RHOB</name>
<reference evidence="1 2" key="1">
    <citation type="submission" date="2016-11" db="EMBL/GenBank/DDBJ databases">
        <title>A multilocus sequence analysis scheme for characterization of bacteria in the genus Thioclava.</title>
        <authorList>
            <person name="Liu Y."/>
            <person name="Shao Z."/>
        </authorList>
    </citation>
    <scope>NUCLEOTIDE SEQUENCE [LARGE SCALE GENOMIC DNA]</scope>
    <source>
        <strain evidence="1 2">TAW-CT134</strain>
    </source>
</reference>
<gene>
    <name evidence="1" type="ORF">BMI91_19590</name>
</gene>
<accession>A0ABX3MSV6</accession>
<evidence type="ECO:0000313" key="1">
    <source>
        <dbReference type="EMBL" id="OOY22487.1"/>
    </source>
</evidence>
<keyword evidence="2" id="KW-1185">Reference proteome</keyword>
<organism evidence="1 2">
    <name type="scientific">Thioclava sediminum</name>
    <dbReference type="NCBI Taxonomy" id="1915319"/>
    <lineage>
        <taxon>Bacteria</taxon>
        <taxon>Pseudomonadati</taxon>
        <taxon>Pseudomonadota</taxon>
        <taxon>Alphaproteobacteria</taxon>
        <taxon>Rhodobacterales</taxon>
        <taxon>Paracoccaceae</taxon>
        <taxon>Thioclava</taxon>
    </lineage>
</organism>
<protein>
    <recommendedName>
        <fullName evidence="3">Tip attachment protein J domain-containing protein</fullName>
    </recommendedName>
</protein>
<sequence length="554" mass="58712">MYLAIVDASDEFDASVHSRNDLTAYNLEISQAESELALMTLDIDNPRTSLSGIVGERVLASESGVLLFDGVVSSVPRGSVAETLSIEVTGKRGEVDQQIAAVIESLKVAPGYDPLFIPDGSEDDPAEVLAGYSKVLAYSRTGGGVAAVDALSGASNLQLMPLDGSLQYDRSDVAKTFGVSLGVRWKQLISTSFRDDGWFSGLSTMTPEAFASDFPKEGGTIGDGFRITHAVCKEQLDGFGRQQREKLEREIDVPDDELDPAWIAAGKIPQRAELAPMLAELGISYSAELNRSETCAFSVEAGIQSGAVGSDAEVESIDLRDITDLPSAVLWQPFTDYLADDLVIDGSHTYKARADHTSGATRDAENWILVGETSYLASRRQSSFFLADRGQAAIAHAVERIRARARIASRCIRVSFEAKMPKPAMVTDDCTVTLTHPRIPGGTVTGRLVQYSLKWSGDDGSRIMSGTIAAAAGTGQADTASVSTAGNIPVASGARVSVSVSGNGEEQRADFNAGTDIQSTTLTVQTTPAASTELELDLDVTVTGEVGIPKQATV</sequence>
<proteinExistence type="predicted"/>
<dbReference type="RefSeq" id="WP_078606342.1">
    <property type="nucleotide sequence ID" value="NZ_MPZV01000006.1"/>
</dbReference>
<evidence type="ECO:0008006" key="3">
    <source>
        <dbReference type="Google" id="ProtNLM"/>
    </source>
</evidence>
<dbReference type="EMBL" id="MPZV01000006">
    <property type="protein sequence ID" value="OOY22487.1"/>
    <property type="molecule type" value="Genomic_DNA"/>
</dbReference>
<dbReference type="Proteomes" id="UP000190787">
    <property type="component" value="Unassembled WGS sequence"/>
</dbReference>
<comment type="caution">
    <text evidence="1">The sequence shown here is derived from an EMBL/GenBank/DDBJ whole genome shotgun (WGS) entry which is preliminary data.</text>
</comment>